<proteinExistence type="predicted"/>
<name>A0A0H5PWI0_9ZZZZ</name>
<organism evidence="1">
    <name type="scientific">uncultured prokaryote</name>
    <dbReference type="NCBI Taxonomy" id="198431"/>
    <lineage>
        <taxon>unclassified sequences</taxon>
        <taxon>environmental samples</taxon>
    </lineage>
</organism>
<dbReference type="EMBL" id="LN852858">
    <property type="protein sequence ID" value="CRY94111.1"/>
    <property type="molecule type" value="Genomic_DNA"/>
</dbReference>
<dbReference type="AlphaFoldDB" id="A0A0H5PWI0"/>
<protein>
    <submittedName>
        <fullName evidence="1">Uncharacterized protein</fullName>
    </submittedName>
</protein>
<accession>A0A0H5PWI0</accession>
<sequence length="203" mass="21683">MPFIPIPNTAEVAVRCLQDGQNVANVWHVRYQGEPTPSIMTTIASTTITAWQDLVRGITSSTVTLIEVSVVDQSEFGGFAALLAPSSNNTGTNASPPMPNPTTIAVKKNTGRAGRSFRGRLYHIGLSDNQIDANRLLPTAVTAISAAYNGFIARYTAINCEWVVASLYTANAPRVVGVTTPITACSVDPVVDNQRRRAPGRGR</sequence>
<reference evidence="1" key="2">
    <citation type="submission" date="2015-07" db="EMBL/GenBank/DDBJ databases">
        <title>Plasmids, circular viruses and viroids from rat gut.</title>
        <authorList>
            <person name="Jorgensen T.J."/>
            <person name="Hansen M.A."/>
            <person name="Xu Z."/>
            <person name="Tabak M.A."/>
            <person name="Sorensen S.J."/>
            <person name="Hansen L.H."/>
        </authorList>
    </citation>
    <scope>NUCLEOTIDE SEQUENCE</scope>
    <source>
        <strain evidence="1">RGRH0171</strain>
    </source>
</reference>
<reference evidence="1" key="1">
    <citation type="submission" date="2015-06" db="EMBL/GenBank/DDBJ databases">
        <authorList>
            <person name="Joergensen T."/>
        </authorList>
    </citation>
    <scope>NUCLEOTIDE SEQUENCE</scope>
    <source>
        <strain evidence="1">RGRH0171</strain>
    </source>
</reference>
<evidence type="ECO:0000313" key="1">
    <source>
        <dbReference type="EMBL" id="CRY94111.1"/>
    </source>
</evidence>